<evidence type="ECO:0008006" key="6">
    <source>
        <dbReference type="Google" id="ProtNLM"/>
    </source>
</evidence>
<dbReference type="AlphaFoldDB" id="A0A5C6GEX4"/>
<proteinExistence type="predicted"/>
<feature type="region of interest" description="Disordered" evidence="1">
    <location>
        <begin position="24"/>
        <end position="86"/>
    </location>
</feature>
<evidence type="ECO:0000313" key="5">
    <source>
        <dbReference type="Proteomes" id="UP000317257"/>
    </source>
</evidence>
<feature type="transmembrane region" description="Helical" evidence="2">
    <location>
        <begin position="222"/>
        <end position="243"/>
    </location>
</feature>
<sequence length="602" mass="67089">MLWPRLLLSLLLCLRFTDASGISESKHRDLNSTDNKGKEISTIPGHSSRSHHARMRREIQCDPLAKQRQKSQSKVSNSPEGEKGLRSRKKIKYARLVESISKSEFIELSKNNELVEFAQKRWSFSATEFRANVIKSNPLGEDSVKLLRGGVRFVGKLSGYAGIALFGFEVVHALAKGASALEWADLGSSLMPIVGCGVHAATSLYRGSLDILDKYLCVVGDVLLFGGIIGAALGALIHIARFIRSLFLPGPSLPTSESIKVDRDKAWVTFVQDHLYRYIYSFPPINQEEMASDSFGAKLKMSLALDNMAVLATGAQMIGVLNASSIEARENATLAEDEILMIQNATEHSIHEIRAEIASSIARRQRELLINKAINFTHDSEFSPRRMAESFNADFVETMVRSDEAVKRYKSMMKIPFAEPHPWSRYMRAQRACEALAAEVEKSLPRLPSLYEIAFVIGQSKGLAVDMITLSPRTYLRDMVPTLSDGDVDEIAVQQTHAIARLLQDKLNEADLPGAPQLEDEMLKKLRTLVALTIGKGVEEHKMLKWEREKLVGMMAPGDVDYYMRPYFPPLEFAELTSANKIGFLLNMTEAAVDAVFYGSTW</sequence>
<accession>A0A5C6GEX4</accession>
<keyword evidence="2" id="KW-0472">Membrane</keyword>
<evidence type="ECO:0000256" key="1">
    <source>
        <dbReference type="SAM" id="MobiDB-lite"/>
    </source>
</evidence>
<feature type="compositionally biased region" description="Basic and acidic residues" evidence="1">
    <location>
        <begin position="24"/>
        <end position="39"/>
    </location>
</feature>
<feature type="chain" id="PRO_5023110555" description="Heat-labile enterotoxin, A chain" evidence="3">
    <location>
        <begin position="20"/>
        <end position="602"/>
    </location>
</feature>
<keyword evidence="2" id="KW-1133">Transmembrane helix</keyword>
<dbReference type="EMBL" id="SBHS01000006">
    <property type="protein sequence ID" value="TWU76030.1"/>
    <property type="molecule type" value="Genomic_DNA"/>
</dbReference>
<evidence type="ECO:0000313" key="4">
    <source>
        <dbReference type="EMBL" id="TWU76030.1"/>
    </source>
</evidence>
<organism evidence="4 5">
    <name type="scientific">Metarhizium rileyi (strain RCEF 4871)</name>
    <name type="common">Nomuraea rileyi</name>
    <dbReference type="NCBI Taxonomy" id="1649241"/>
    <lineage>
        <taxon>Eukaryota</taxon>
        <taxon>Fungi</taxon>
        <taxon>Dikarya</taxon>
        <taxon>Ascomycota</taxon>
        <taxon>Pezizomycotina</taxon>
        <taxon>Sordariomycetes</taxon>
        <taxon>Hypocreomycetidae</taxon>
        <taxon>Hypocreales</taxon>
        <taxon>Clavicipitaceae</taxon>
        <taxon>Metarhizium</taxon>
    </lineage>
</organism>
<keyword evidence="3" id="KW-0732">Signal</keyword>
<name>A0A5C6GEX4_METRR</name>
<feature type="compositionally biased region" description="Polar residues" evidence="1">
    <location>
        <begin position="70"/>
        <end position="79"/>
    </location>
</feature>
<protein>
    <recommendedName>
        <fullName evidence="6">Heat-labile enterotoxin, A chain</fullName>
    </recommendedName>
</protein>
<reference evidence="5" key="1">
    <citation type="submission" date="2018-12" db="EMBL/GenBank/DDBJ databases">
        <title>The complete genome of Metarhizium rileyi, a key fungal pathogen of Lepidoptera.</title>
        <authorList>
            <person name="Binneck E."/>
            <person name="Lastra C.C.L."/>
            <person name="Sosa-Gomez D.R."/>
        </authorList>
    </citation>
    <scope>NUCLEOTIDE SEQUENCE [LARGE SCALE GENOMIC DNA]</scope>
    <source>
        <strain evidence="5">Cep018-CH2</strain>
    </source>
</reference>
<evidence type="ECO:0000256" key="3">
    <source>
        <dbReference type="SAM" id="SignalP"/>
    </source>
</evidence>
<feature type="signal peptide" evidence="3">
    <location>
        <begin position="1"/>
        <end position="19"/>
    </location>
</feature>
<dbReference type="Proteomes" id="UP000317257">
    <property type="component" value="Unassembled WGS sequence"/>
</dbReference>
<gene>
    <name evidence="4" type="ORF">ED733_007246</name>
</gene>
<evidence type="ECO:0000256" key="2">
    <source>
        <dbReference type="SAM" id="Phobius"/>
    </source>
</evidence>
<comment type="caution">
    <text evidence="4">The sequence shown here is derived from an EMBL/GenBank/DDBJ whole genome shotgun (WGS) entry which is preliminary data.</text>
</comment>
<keyword evidence="2" id="KW-0812">Transmembrane</keyword>